<evidence type="ECO:0000313" key="2">
    <source>
        <dbReference type="EMBL" id="AYQ75000.1"/>
    </source>
</evidence>
<feature type="chain" id="PRO_5018019108" evidence="1">
    <location>
        <begin position="32"/>
        <end position="275"/>
    </location>
</feature>
<accession>A0A3G3K3P6</accession>
<protein>
    <submittedName>
        <fullName evidence="2">Uncharacterized protein</fullName>
    </submittedName>
</protein>
<feature type="signal peptide" evidence="1">
    <location>
        <begin position="1"/>
        <end position="31"/>
    </location>
</feature>
<organism evidence="2 3">
    <name type="scientific">Cohnella candidum</name>
    <dbReference type="NCBI Taxonomy" id="2674991"/>
    <lineage>
        <taxon>Bacteria</taxon>
        <taxon>Bacillati</taxon>
        <taxon>Bacillota</taxon>
        <taxon>Bacilli</taxon>
        <taxon>Bacillales</taxon>
        <taxon>Paenibacillaceae</taxon>
        <taxon>Cohnella</taxon>
    </lineage>
</organism>
<dbReference type="RefSeq" id="WP_123043080.1">
    <property type="nucleotide sequence ID" value="NZ_CP033433.1"/>
</dbReference>
<keyword evidence="3" id="KW-1185">Reference proteome</keyword>
<reference evidence="2 3" key="1">
    <citation type="submission" date="2018-10" db="EMBL/GenBank/DDBJ databases">
        <title>Genome Sequence of Cohnella sp.</title>
        <authorList>
            <person name="Srinivasan S."/>
            <person name="Kim M.K."/>
        </authorList>
    </citation>
    <scope>NUCLEOTIDE SEQUENCE [LARGE SCALE GENOMIC DNA]</scope>
    <source>
        <strain evidence="2 3">18JY8-7</strain>
    </source>
</reference>
<name>A0A3G3K3P6_9BACL</name>
<dbReference type="AlphaFoldDB" id="A0A3G3K3P6"/>
<dbReference type="EMBL" id="CP033433">
    <property type="protein sequence ID" value="AYQ75000.1"/>
    <property type="molecule type" value="Genomic_DNA"/>
</dbReference>
<proteinExistence type="predicted"/>
<dbReference type="KEGG" id="coh:EAV92_22045"/>
<evidence type="ECO:0000256" key="1">
    <source>
        <dbReference type="SAM" id="SignalP"/>
    </source>
</evidence>
<dbReference type="Proteomes" id="UP000269097">
    <property type="component" value="Chromosome"/>
</dbReference>
<gene>
    <name evidence="2" type="ORF">EAV92_22045</name>
</gene>
<evidence type="ECO:0000313" key="3">
    <source>
        <dbReference type="Proteomes" id="UP000269097"/>
    </source>
</evidence>
<keyword evidence="1" id="KW-0732">Signal</keyword>
<sequence length="275" mass="31130">MNVKPLITKAWIWSSFLLILATALAAPPAWAASPDFTDSQKKEYERTLAAADDTWGPKLKQQHLDYVALKQSALEWEQKVSDLHYRSEEKLTTLRKRIQQIDADKLAKLKADAEQTKSRHQKLFDLYRSANQQLAAARKVKNKTLTALFQAQSDAYKIPVQLARQEIKNKDAAYQQARKATSAKMKKIRDELSAVSPLQVQIRALKSALKAPKDSQSTVWRSFTQSLSKRDAKLSAGLLGSVNTATRQIVEQHRKMYELEGRIAEVIRKAEGMLV</sequence>